<dbReference type="InterPro" id="IPR044638">
    <property type="entry name" value="ALDH7A1-like"/>
</dbReference>
<dbReference type="CDD" id="cd07130">
    <property type="entry name" value="ALDH_F7_AASADH"/>
    <property type="match status" value="1"/>
</dbReference>
<dbReference type="InterPro" id="IPR015590">
    <property type="entry name" value="Aldehyde_DH_dom"/>
</dbReference>
<feature type="active site" evidence="6">
    <location>
        <position position="286"/>
    </location>
</feature>
<dbReference type="EC" id="1.2.1.3" evidence="5"/>
<dbReference type="PANTHER" id="PTHR43521:SF1">
    <property type="entry name" value="ALPHA-AMINOADIPIC SEMIALDEHYDE DEHYDROGENASE"/>
    <property type="match status" value="1"/>
</dbReference>
<dbReference type="InterPro" id="IPR016162">
    <property type="entry name" value="Ald_DH_N"/>
</dbReference>
<accession>A0AA36GXI1</accession>
<comment type="similarity">
    <text evidence="1 7">Belongs to the aldehyde dehydrogenase family.</text>
</comment>
<feature type="domain" description="Aldehyde dehydrogenase" evidence="8">
    <location>
        <begin position="55"/>
        <end position="512"/>
    </location>
</feature>
<reference evidence="9" key="1">
    <citation type="submission" date="2023-07" db="EMBL/GenBank/DDBJ databases">
        <authorList>
            <consortium name="CYATHOMIX"/>
        </authorList>
    </citation>
    <scope>NUCLEOTIDE SEQUENCE</scope>
    <source>
        <strain evidence="9">N/A</strain>
    </source>
</reference>
<keyword evidence="3 7" id="KW-0560">Oxidoreductase</keyword>
<keyword evidence="10" id="KW-1185">Reference proteome</keyword>
<comment type="caution">
    <text evidence="9">The sequence shown here is derived from an EMBL/GenBank/DDBJ whole genome shotgun (WGS) entry which is preliminary data.</text>
</comment>
<dbReference type="GO" id="GO:0004029">
    <property type="term" value="F:aldehyde dehydrogenase (NAD+) activity"/>
    <property type="evidence" value="ECO:0007669"/>
    <property type="project" value="UniProtKB-EC"/>
</dbReference>
<dbReference type="Gene3D" id="3.40.309.10">
    <property type="entry name" value="Aldehyde Dehydrogenase, Chain A, domain 2"/>
    <property type="match status" value="1"/>
</dbReference>
<evidence type="ECO:0000256" key="7">
    <source>
        <dbReference type="RuleBase" id="RU003345"/>
    </source>
</evidence>
<name>A0AA36GXI1_CYLNA</name>
<dbReference type="PROSITE" id="PS00687">
    <property type="entry name" value="ALDEHYDE_DEHYDR_GLU"/>
    <property type="match status" value="1"/>
</dbReference>
<dbReference type="SUPFAM" id="SSF53720">
    <property type="entry name" value="ALDH-like"/>
    <property type="match status" value="1"/>
</dbReference>
<gene>
    <name evidence="9" type="ORF">CYNAS_LOCUS12105</name>
</gene>
<dbReference type="PANTHER" id="PTHR43521">
    <property type="entry name" value="ALPHA-AMINOADIPIC SEMIALDEHYDE DEHYDROGENASE"/>
    <property type="match status" value="1"/>
</dbReference>
<comment type="subunit">
    <text evidence="2">Homotetramer.</text>
</comment>
<evidence type="ECO:0000256" key="1">
    <source>
        <dbReference type="ARBA" id="ARBA00009986"/>
    </source>
</evidence>
<dbReference type="AlphaFoldDB" id="A0AA36GXI1"/>
<proteinExistence type="inferred from homology"/>
<dbReference type="FunFam" id="3.40.309.10:FF:000018">
    <property type="entry name" value="Alpha-aminoadipic semialdehyde dehydrogenase"/>
    <property type="match status" value="1"/>
</dbReference>
<evidence type="ECO:0000256" key="4">
    <source>
        <dbReference type="ARBA" id="ARBA00023027"/>
    </source>
</evidence>
<dbReference type="EMBL" id="CATQJL010000223">
    <property type="protein sequence ID" value="CAJ0600122.1"/>
    <property type="molecule type" value="Genomic_DNA"/>
</dbReference>
<evidence type="ECO:0000256" key="3">
    <source>
        <dbReference type="ARBA" id="ARBA00023002"/>
    </source>
</evidence>
<evidence type="ECO:0000259" key="8">
    <source>
        <dbReference type="Pfam" id="PF00171"/>
    </source>
</evidence>
<dbReference type="Proteomes" id="UP001176961">
    <property type="component" value="Unassembled WGS sequence"/>
</dbReference>
<dbReference type="Gene3D" id="3.40.605.10">
    <property type="entry name" value="Aldehyde Dehydrogenase, Chain A, domain 1"/>
    <property type="match status" value="1"/>
</dbReference>
<evidence type="ECO:0000313" key="9">
    <source>
        <dbReference type="EMBL" id="CAJ0600122.1"/>
    </source>
</evidence>
<dbReference type="Pfam" id="PF00171">
    <property type="entry name" value="Aldedh"/>
    <property type="match status" value="1"/>
</dbReference>
<evidence type="ECO:0000256" key="2">
    <source>
        <dbReference type="ARBA" id="ARBA00011881"/>
    </source>
</evidence>
<dbReference type="InterPro" id="IPR016161">
    <property type="entry name" value="Ald_DH/histidinol_DH"/>
</dbReference>
<evidence type="ECO:0000256" key="6">
    <source>
        <dbReference type="PROSITE-ProRule" id="PRU10007"/>
    </source>
</evidence>
<keyword evidence="4" id="KW-0520">NAD</keyword>
<sequence>MLMNMLSSTRRLVLQSTRMASFLINDGKYAFLKELGLSENNCGVYHGKWAASGPVVQSVCPANNKPIANVQNGTADDFEIAVTEARKAYEKWCEVPAPRRGEIVRQIGEKLRSQLQNLGKLVSMEMGKILPEGVGEVQEYVDICDFALGLSRSLNGQILPSERPGHALLEQWNPLGVVGVISAFNFPCAVYGWNNALALVTGNAVIWKPAPSTPLTAIAVTKLVEGVLKANDLPGALCSLVCGEGEVGQALVKDKRVNLVSFTGSTDVGRIVGQQVQQRFGKLLLELGGNNAIVVNDDADLDMVVPATVFAAVGTAGQRCTTTRRLIVHESIYDTLLERVKRAYAQFESRIGDPLEANTIIGPLHNQQAVMSYKAAVAEAVATGGKVEYGGKVLEGDGNFVLPTIITGLPHDSPVILRETFAPILYVIKVKNLDEAIKVNNETTQGLSSSLFTTNIQNFFKWMGPKGSDCGIVNVNIPTSGAEIGGAFGGEKETGGGRESGSDAWKQYMRRSTCTINYSKELPLAQGIKFE</sequence>
<evidence type="ECO:0000256" key="5">
    <source>
        <dbReference type="ARBA" id="ARBA00024226"/>
    </source>
</evidence>
<organism evidence="9 10">
    <name type="scientific">Cylicocyclus nassatus</name>
    <name type="common">Nematode worm</name>
    <dbReference type="NCBI Taxonomy" id="53992"/>
    <lineage>
        <taxon>Eukaryota</taxon>
        <taxon>Metazoa</taxon>
        <taxon>Ecdysozoa</taxon>
        <taxon>Nematoda</taxon>
        <taxon>Chromadorea</taxon>
        <taxon>Rhabditida</taxon>
        <taxon>Rhabditina</taxon>
        <taxon>Rhabditomorpha</taxon>
        <taxon>Strongyloidea</taxon>
        <taxon>Strongylidae</taxon>
        <taxon>Cylicocyclus</taxon>
    </lineage>
</organism>
<protein>
    <recommendedName>
        <fullName evidence="5">aldehyde dehydrogenase (NAD(+))</fullName>
        <ecNumber evidence="5">1.2.1.3</ecNumber>
    </recommendedName>
</protein>
<dbReference type="InterPro" id="IPR016163">
    <property type="entry name" value="Ald_DH_C"/>
</dbReference>
<evidence type="ECO:0000313" key="10">
    <source>
        <dbReference type="Proteomes" id="UP001176961"/>
    </source>
</evidence>
<dbReference type="InterPro" id="IPR029510">
    <property type="entry name" value="Ald_DH_CS_GLU"/>
</dbReference>